<feature type="transmembrane region" description="Helical" evidence="7">
    <location>
        <begin position="339"/>
        <end position="362"/>
    </location>
</feature>
<feature type="transmembrane region" description="Helical" evidence="7">
    <location>
        <begin position="405"/>
        <end position="427"/>
    </location>
</feature>
<reference evidence="8 9" key="1">
    <citation type="submission" date="2015-02" db="EMBL/GenBank/DDBJ databases">
        <authorList>
            <person name="Chooi Y.-H."/>
        </authorList>
    </citation>
    <scope>NUCLEOTIDE SEQUENCE [LARGE SCALE GENOMIC DNA]</scope>
    <source>
        <strain evidence="8">E3</strain>
    </source>
</reference>
<evidence type="ECO:0000313" key="9">
    <source>
        <dbReference type="Proteomes" id="UP000039324"/>
    </source>
</evidence>
<keyword evidence="4 7" id="KW-0732">Signal</keyword>
<organism evidence="8 9">
    <name type="scientific">Plasmodiophora brassicae</name>
    <name type="common">Clubroot disease agent</name>
    <dbReference type="NCBI Taxonomy" id="37360"/>
    <lineage>
        <taxon>Eukaryota</taxon>
        <taxon>Sar</taxon>
        <taxon>Rhizaria</taxon>
        <taxon>Endomyxa</taxon>
        <taxon>Phytomyxea</taxon>
        <taxon>Plasmodiophorida</taxon>
        <taxon>Plasmodiophoridae</taxon>
        <taxon>Plasmodiophora</taxon>
    </lineage>
</organism>
<keyword evidence="5 7" id="KW-1133">Transmembrane helix</keyword>
<dbReference type="PANTHER" id="PTHR10766:SF41">
    <property type="entry name" value="TRANSMEMBRANE 9 SUPERFAMILY MEMBER 3"/>
    <property type="match status" value="1"/>
</dbReference>
<evidence type="ECO:0000256" key="5">
    <source>
        <dbReference type="ARBA" id="ARBA00022989"/>
    </source>
</evidence>
<feature type="transmembrane region" description="Helical" evidence="7">
    <location>
        <begin position="305"/>
        <end position="333"/>
    </location>
</feature>
<keyword evidence="6 7" id="KW-0472">Membrane</keyword>
<feature type="chain" id="PRO_5007354944" description="Transmembrane 9 superfamily member" evidence="7">
    <location>
        <begin position="20"/>
        <end position="604"/>
    </location>
</feature>
<evidence type="ECO:0000313" key="8">
    <source>
        <dbReference type="EMBL" id="CEP00693.1"/>
    </source>
</evidence>
<dbReference type="Pfam" id="PF02990">
    <property type="entry name" value="EMP70"/>
    <property type="match status" value="1"/>
</dbReference>
<dbReference type="Proteomes" id="UP000039324">
    <property type="component" value="Unassembled WGS sequence"/>
</dbReference>
<evidence type="ECO:0000256" key="4">
    <source>
        <dbReference type="ARBA" id="ARBA00022729"/>
    </source>
</evidence>
<feature type="transmembrane region" description="Helical" evidence="7">
    <location>
        <begin position="374"/>
        <end position="399"/>
    </location>
</feature>
<proteinExistence type="inferred from homology"/>
<feature type="transmembrane region" description="Helical" evidence="7">
    <location>
        <begin position="531"/>
        <end position="553"/>
    </location>
</feature>
<comment type="similarity">
    <text evidence="2 7">Belongs to the nonaspanin (TM9SF) (TC 9.A.2) family.</text>
</comment>
<dbReference type="GO" id="GO:0072657">
    <property type="term" value="P:protein localization to membrane"/>
    <property type="evidence" value="ECO:0007669"/>
    <property type="project" value="TreeGrafter"/>
</dbReference>
<dbReference type="OrthoDB" id="1666796at2759"/>
<dbReference type="EMBL" id="CDSF01000101">
    <property type="protein sequence ID" value="CEP00693.1"/>
    <property type="molecule type" value="Genomic_DNA"/>
</dbReference>
<feature type="signal peptide" evidence="7">
    <location>
        <begin position="1"/>
        <end position="19"/>
    </location>
</feature>
<evidence type="ECO:0000256" key="2">
    <source>
        <dbReference type="ARBA" id="ARBA00005227"/>
    </source>
</evidence>
<evidence type="ECO:0000256" key="3">
    <source>
        <dbReference type="ARBA" id="ARBA00022692"/>
    </source>
</evidence>
<evidence type="ECO:0000256" key="7">
    <source>
        <dbReference type="RuleBase" id="RU363079"/>
    </source>
</evidence>
<dbReference type="PANTHER" id="PTHR10766">
    <property type="entry name" value="TRANSMEMBRANE 9 SUPERFAMILY PROTEIN"/>
    <property type="match status" value="1"/>
</dbReference>
<dbReference type="AlphaFoldDB" id="A0A0G4IZC6"/>
<dbReference type="OMA" id="DAPCRVN"/>
<dbReference type="STRING" id="37360.A0A0G4IZC6"/>
<feature type="transmembrane region" description="Helical" evidence="7">
    <location>
        <begin position="462"/>
        <end position="488"/>
    </location>
</feature>
<dbReference type="GO" id="GO:0016020">
    <property type="term" value="C:membrane"/>
    <property type="evidence" value="ECO:0007669"/>
    <property type="project" value="UniProtKB-SubCell"/>
</dbReference>
<accession>A0A0G4IZC6</accession>
<keyword evidence="9" id="KW-1185">Reference proteome</keyword>
<protein>
    <recommendedName>
        <fullName evidence="7">Transmembrane 9 superfamily member</fullName>
    </recommendedName>
</protein>
<dbReference type="InterPro" id="IPR004240">
    <property type="entry name" value="EMP70"/>
</dbReference>
<sequence length="604" mass="68401">MRSRAATLLLVAWAAVVLADESTNEYEDGETVVVWVNKLGPNHNPQETYRYDSLPFCKPAEKVLAYKSDSMGSLLEGNELTDSGIVVQFKRNRKSSTICEQDLSQLPTVMSFVNAVQKNYWYQMYIDELPVWGLVGEMSQDEPDDPNTLAYMYSHRKLSISFNGNRIIHVNLTSDRLVPLLQGKSFPMTFEVEWIPTTELFEDRFDHYLDVDFFEHQIHWFSIFNSFMMVSYEAQHRPDNSSYIDIAQVLFLCGLVVLILMRTLRNDYAKYSLEDDTLDIDTVGEESGWKQVHGDVFRAPYRLPLFAALIGIGHQLFSLVILLCFFAIAGNLYKWRGLLLNSAITAWVLTSIICGFSSGSYYKRCGGRQWKLAFGLALGAPPVVIGCLMFVLNTVAVMYSSSAALPFLTVLGVIAIWLVLCVPLTLFGTLIGRNVTKAGDFPCRVSNMRRPIPLGPWYSRGWFLALLGGILPFGSIFIEMHFILTAIWNYKFYYVFGFLLLVFAILAIVTMCVTVVLTYFLLNSEDYRWHWVAYGSGGSTGIYVFLYCLYYFAVKTRMSGLLQTAFYFGYSTLLALCIGLICGSVAFSGAHLFVSRIYKDIKSD</sequence>
<feature type="transmembrane region" description="Helical" evidence="7">
    <location>
        <begin position="494"/>
        <end position="522"/>
    </location>
</feature>
<evidence type="ECO:0000256" key="6">
    <source>
        <dbReference type="ARBA" id="ARBA00023136"/>
    </source>
</evidence>
<feature type="transmembrane region" description="Helical" evidence="7">
    <location>
        <begin position="573"/>
        <end position="594"/>
    </location>
</feature>
<evidence type="ECO:0000256" key="1">
    <source>
        <dbReference type="ARBA" id="ARBA00004141"/>
    </source>
</evidence>
<gene>
    <name evidence="8" type="ORF">PBRA_001747</name>
</gene>
<keyword evidence="3 7" id="KW-0812">Transmembrane</keyword>
<name>A0A0G4IZC6_PLABS</name>
<comment type="subcellular location">
    <subcellularLocation>
        <location evidence="1">Membrane</location>
        <topology evidence="1">Multi-pass membrane protein</topology>
    </subcellularLocation>
</comment>